<keyword evidence="3" id="KW-1185">Reference proteome</keyword>
<dbReference type="EMBL" id="CP012159">
    <property type="protein sequence ID" value="AKT39104.1"/>
    <property type="molecule type" value="Genomic_DNA"/>
</dbReference>
<protein>
    <submittedName>
        <fullName evidence="2">Uncharacterized protein</fullName>
    </submittedName>
</protein>
<evidence type="ECO:0000313" key="3">
    <source>
        <dbReference type="Proteomes" id="UP000067626"/>
    </source>
</evidence>
<organism evidence="2 3">
    <name type="scientific">Chondromyces crocatus</name>
    <dbReference type="NCBI Taxonomy" id="52"/>
    <lineage>
        <taxon>Bacteria</taxon>
        <taxon>Pseudomonadati</taxon>
        <taxon>Myxococcota</taxon>
        <taxon>Polyangia</taxon>
        <taxon>Polyangiales</taxon>
        <taxon>Polyangiaceae</taxon>
        <taxon>Chondromyces</taxon>
    </lineage>
</organism>
<gene>
    <name evidence="2" type="ORF">CMC5_032510</name>
</gene>
<dbReference type="PROSITE" id="PS51257">
    <property type="entry name" value="PROKAR_LIPOPROTEIN"/>
    <property type="match status" value="1"/>
</dbReference>
<dbReference type="InterPro" id="IPR018247">
    <property type="entry name" value="EF_Hand_1_Ca_BS"/>
</dbReference>
<dbReference type="Proteomes" id="UP000067626">
    <property type="component" value="Chromosome"/>
</dbReference>
<dbReference type="KEGG" id="ccro:CMC5_032510"/>
<proteinExistence type="predicted"/>
<feature type="region of interest" description="Disordered" evidence="1">
    <location>
        <begin position="39"/>
        <end position="74"/>
    </location>
</feature>
<reference evidence="2 3" key="1">
    <citation type="submission" date="2015-07" db="EMBL/GenBank/DDBJ databases">
        <title>Genome analysis of myxobacterium Chondromyces crocatus Cm c5 reveals a high potential for natural compound synthesis and the genetic basis for the loss of fruiting body formation.</title>
        <authorList>
            <person name="Zaburannyi N."/>
            <person name="Bunk B."/>
            <person name="Maier J."/>
            <person name="Overmann J."/>
            <person name="Mueller R."/>
        </authorList>
    </citation>
    <scope>NUCLEOTIDE SEQUENCE [LARGE SCALE GENOMIC DNA]</scope>
    <source>
        <strain evidence="2 3">Cm c5</strain>
    </source>
</reference>
<dbReference type="PATRIC" id="fig|52.7.peg.3574"/>
<accession>A0A0K1EE35</accession>
<evidence type="ECO:0000256" key="1">
    <source>
        <dbReference type="SAM" id="MobiDB-lite"/>
    </source>
</evidence>
<dbReference type="PROSITE" id="PS00018">
    <property type="entry name" value="EF_HAND_1"/>
    <property type="match status" value="1"/>
</dbReference>
<name>A0A0K1EE35_CHOCO</name>
<feature type="compositionally biased region" description="Gly residues" evidence="1">
    <location>
        <begin position="45"/>
        <end position="65"/>
    </location>
</feature>
<dbReference type="AlphaFoldDB" id="A0A0K1EE35"/>
<sequence length="389" mass="39224">MARSSSQASFGAGGLLFATALVVSCAQLTGLDGFQVETSSAETSGGAGGTSGGAGGTSGGAGGTGSPSSEDCTDGLDNDGDGLIDCEDIEDCSPADYECVPAAPSGWSRNVRVAIVDHAMASTLPACPGGTEAHDYFAGPATEAVCSSCDGCAWNRDEAECFAPTLSCHSSTSSNTDCSGNPTSERPNYRGNVCESFITGVPNSVSCRITDGASLRRRGECSAAPDGGQLQTSPWAQVIRVCTGTSRDGGHCDDGHECLPRTNDDPAFGDLACVLKPGNEACPAGWTDLEQQIFETGVDTRACAACGCDLGALGCIGGGFRAYDFSNCNGSSITIDSNQCVDITSILGQSFSFRSEAATVTGDVTCTGGQGSGAVAPTDPAKLCCRQSP</sequence>
<evidence type="ECO:0000313" key="2">
    <source>
        <dbReference type="EMBL" id="AKT39104.1"/>
    </source>
</evidence>
<dbReference type="STRING" id="52.CMC5_032510"/>